<dbReference type="GO" id="GO:0003700">
    <property type="term" value="F:DNA-binding transcription factor activity"/>
    <property type="evidence" value="ECO:0007669"/>
    <property type="project" value="TreeGrafter"/>
</dbReference>
<dbReference type="PROSITE" id="PS50042">
    <property type="entry name" value="CNMP_BINDING_3"/>
    <property type="match status" value="1"/>
</dbReference>
<feature type="domain" description="Cyclic nucleotide-binding" evidence="4">
    <location>
        <begin position="8"/>
        <end position="128"/>
    </location>
</feature>
<organism evidence="6 7">
    <name type="scientific">Mycolicibacterium murale</name>
    <dbReference type="NCBI Taxonomy" id="182220"/>
    <lineage>
        <taxon>Bacteria</taxon>
        <taxon>Bacillati</taxon>
        <taxon>Actinomycetota</taxon>
        <taxon>Actinomycetes</taxon>
        <taxon>Mycobacteriales</taxon>
        <taxon>Mycobacteriaceae</taxon>
        <taxon>Mycolicibacterium</taxon>
    </lineage>
</organism>
<dbReference type="SMART" id="SM00100">
    <property type="entry name" value="cNMP"/>
    <property type="match status" value="1"/>
</dbReference>
<dbReference type="CDD" id="cd00038">
    <property type="entry name" value="CAP_ED"/>
    <property type="match status" value="1"/>
</dbReference>
<evidence type="ECO:0000259" key="4">
    <source>
        <dbReference type="PROSITE" id="PS50042"/>
    </source>
</evidence>
<gene>
    <name evidence="6" type="ORF">MMUR_61690</name>
</gene>
<dbReference type="InterPro" id="IPR014710">
    <property type="entry name" value="RmlC-like_jellyroll"/>
</dbReference>
<dbReference type="GO" id="GO:0003677">
    <property type="term" value="F:DNA binding"/>
    <property type="evidence" value="ECO:0007669"/>
    <property type="project" value="UniProtKB-KW"/>
</dbReference>
<dbReference type="InterPro" id="IPR000595">
    <property type="entry name" value="cNMP-bd_dom"/>
</dbReference>
<dbReference type="InterPro" id="IPR036390">
    <property type="entry name" value="WH_DNA-bd_sf"/>
</dbReference>
<evidence type="ECO:0000256" key="3">
    <source>
        <dbReference type="ARBA" id="ARBA00023163"/>
    </source>
</evidence>
<dbReference type="SMART" id="SM00419">
    <property type="entry name" value="HTH_CRP"/>
    <property type="match status" value="1"/>
</dbReference>
<evidence type="ECO:0000259" key="5">
    <source>
        <dbReference type="PROSITE" id="PS51063"/>
    </source>
</evidence>
<accession>A0A7I9WWG6</accession>
<dbReference type="PROSITE" id="PS51063">
    <property type="entry name" value="HTH_CRP_2"/>
    <property type="match status" value="1"/>
</dbReference>
<dbReference type="InterPro" id="IPR036388">
    <property type="entry name" value="WH-like_DNA-bd_sf"/>
</dbReference>
<evidence type="ECO:0000256" key="1">
    <source>
        <dbReference type="ARBA" id="ARBA00023015"/>
    </source>
</evidence>
<name>A0A7I9WWG6_9MYCO</name>
<dbReference type="InterPro" id="IPR050397">
    <property type="entry name" value="Env_Response_Regulators"/>
</dbReference>
<dbReference type="InterPro" id="IPR018490">
    <property type="entry name" value="cNMP-bd_dom_sf"/>
</dbReference>
<dbReference type="GO" id="GO:0005829">
    <property type="term" value="C:cytosol"/>
    <property type="evidence" value="ECO:0007669"/>
    <property type="project" value="TreeGrafter"/>
</dbReference>
<proteinExistence type="predicted"/>
<dbReference type="Gene3D" id="2.60.120.10">
    <property type="entry name" value="Jelly Rolls"/>
    <property type="match status" value="1"/>
</dbReference>
<dbReference type="AlphaFoldDB" id="A0A7I9WWG6"/>
<reference evidence="6 7" key="1">
    <citation type="journal article" date="2019" name="Emerg. Microbes Infect.">
        <title>Comprehensive subspecies identification of 175 nontuberculous mycobacteria species based on 7547 genomic profiles.</title>
        <authorList>
            <person name="Matsumoto Y."/>
            <person name="Kinjo T."/>
            <person name="Motooka D."/>
            <person name="Nabeya D."/>
            <person name="Jung N."/>
            <person name="Uechi K."/>
            <person name="Horii T."/>
            <person name="Iida T."/>
            <person name="Fujita J."/>
            <person name="Nakamura S."/>
        </authorList>
    </citation>
    <scope>NUCLEOTIDE SEQUENCE [LARGE SCALE GENOMIC DNA]</scope>
    <source>
        <strain evidence="6 7">JCM 13392</strain>
    </source>
</reference>
<dbReference type="PANTHER" id="PTHR24567">
    <property type="entry name" value="CRP FAMILY TRANSCRIPTIONAL REGULATORY PROTEIN"/>
    <property type="match status" value="1"/>
</dbReference>
<keyword evidence="3" id="KW-0804">Transcription</keyword>
<dbReference type="InterPro" id="IPR018488">
    <property type="entry name" value="cNMP-bd_CS"/>
</dbReference>
<evidence type="ECO:0000256" key="2">
    <source>
        <dbReference type="ARBA" id="ARBA00023125"/>
    </source>
</evidence>
<dbReference type="SUPFAM" id="SSF51206">
    <property type="entry name" value="cAMP-binding domain-like"/>
    <property type="match status" value="1"/>
</dbReference>
<dbReference type="PROSITE" id="PS00889">
    <property type="entry name" value="CNMP_BINDING_2"/>
    <property type="match status" value="1"/>
</dbReference>
<evidence type="ECO:0000313" key="7">
    <source>
        <dbReference type="Proteomes" id="UP000465241"/>
    </source>
</evidence>
<feature type="domain" description="HTH crp-type" evidence="5">
    <location>
        <begin position="142"/>
        <end position="215"/>
    </location>
</feature>
<keyword evidence="7" id="KW-1185">Reference proteome</keyword>
<evidence type="ECO:0000313" key="6">
    <source>
        <dbReference type="EMBL" id="GFG62033.1"/>
    </source>
</evidence>
<dbReference type="SUPFAM" id="SSF46785">
    <property type="entry name" value="Winged helix' DNA-binding domain"/>
    <property type="match status" value="1"/>
</dbReference>
<dbReference type="PANTHER" id="PTHR24567:SF74">
    <property type="entry name" value="HTH-TYPE TRANSCRIPTIONAL REGULATOR ARCR"/>
    <property type="match status" value="1"/>
</dbReference>
<keyword evidence="2" id="KW-0238">DNA-binding</keyword>
<dbReference type="Pfam" id="PF00027">
    <property type="entry name" value="cNMP_binding"/>
    <property type="match status" value="1"/>
</dbReference>
<dbReference type="EMBL" id="BLKT01000003">
    <property type="protein sequence ID" value="GFG62033.1"/>
    <property type="molecule type" value="Genomic_DNA"/>
</dbReference>
<comment type="caution">
    <text evidence="6">The sequence shown here is derived from an EMBL/GenBank/DDBJ whole genome shotgun (WGS) entry which is preliminary data.</text>
</comment>
<dbReference type="Pfam" id="PF13545">
    <property type="entry name" value="HTH_Crp_2"/>
    <property type="match status" value="1"/>
</dbReference>
<dbReference type="Gene3D" id="1.10.10.10">
    <property type="entry name" value="Winged helix-like DNA-binding domain superfamily/Winged helix DNA-binding domain"/>
    <property type="match status" value="1"/>
</dbReference>
<keyword evidence="1" id="KW-0805">Transcription regulation</keyword>
<dbReference type="InterPro" id="IPR012318">
    <property type="entry name" value="HTH_CRP"/>
</dbReference>
<protein>
    <submittedName>
        <fullName evidence="6">Transcriptional regulator</fullName>
    </submittedName>
</protein>
<dbReference type="Proteomes" id="UP000465241">
    <property type="component" value="Unassembled WGS sequence"/>
</dbReference>
<sequence>MALGDCALLSGQSTEALRAFDALAQPVTLARGATLFSEGEPGGSVYVVLEGKLKVTRPADDGKETIFTIVGPDDLLGELAVFDDGPRQATAVALQPCTLARASNADVRGWFDAHPATLRRFSELLVARVRRLNDSLEDVYGLDVATRLARVLVRQSAQFGRRTGLGVQVDLDLNQEELALHVRASRERVNQVLNDFARRGWLRREAGGIVVVDWDALEHRARFREEVAQRRVTRR</sequence>